<evidence type="ECO:0000259" key="3">
    <source>
        <dbReference type="PROSITE" id="PS51208"/>
    </source>
</evidence>
<dbReference type="PANTHER" id="PTHR35037:SF3">
    <property type="entry name" value="C-TERMINAL REGION OF AIDA-LIKE PROTEIN"/>
    <property type="match status" value="1"/>
</dbReference>
<comment type="caution">
    <text evidence="4">The sequence shown here is derived from an EMBL/GenBank/DDBJ whole genome shotgun (WGS) entry which is preliminary data.</text>
</comment>
<dbReference type="InterPro" id="IPR013425">
    <property type="entry name" value="Autotrns_rpt"/>
</dbReference>
<dbReference type="Pfam" id="PF18883">
    <property type="entry name" value="AC_1"/>
    <property type="match status" value="1"/>
</dbReference>
<keyword evidence="1 2" id="KW-0732">Signal</keyword>
<feature type="domain" description="Autotransporter" evidence="3">
    <location>
        <begin position="3592"/>
        <end position="3876"/>
    </location>
</feature>
<dbReference type="InterPro" id="IPR043990">
    <property type="entry name" value="AC_1"/>
</dbReference>
<keyword evidence="5" id="KW-1185">Reference proteome</keyword>
<dbReference type="InterPro" id="IPR012332">
    <property type="entry name" value="Autotransporter_pectin_lyase_C"/>
</dbReference>
<dbReference type="CDD" id="cd01344">
    <property type="entry name" value="PL2_Passenger_AT"/>
    <property type="match status" value="1"/>
</dbReference>
<evidence type="ECO:0000313" key="4">
    <source>
        <dbReference type="EMBL" id="OHT21209.1"/>
    </source>
</evidence>
<dbReference type="Gene3D" id="2.40.128.130">
    <property type="entry name" value="Autotransporter beta-domain"/>
    <property type="match status" value="1"/>
</dbReference>
<dbReference type="SUPFAM" id="SSF103515">
    <property type="entry name" value="Autotransporter"/>
    <property type="match status" value="1"/>
</dbReference>
<dbReference type="Proteomes" id="UP000179467">
    <property type="component" value="Unassembled WGS sequence"/>
</dbReference>
<dbReference type="NCBIfam" id="TIGR02601">
    <property type="entry name" value="autotrns_rpt"/>
    <property type="match status" value="23"/>
</dbReference>
<dbReference type="EMBL" id="MIPT01000001">
    <property type="protein sequence ID" value="OHT21209.1"/>
    <property type="molecule type" value="Genomic_DNA"/>
</dbReference>
<dbReference type="PANTHER" id="PTHR35037">
    <property type="entry name" value="C-TERMINAL REGION OF AIDA-LIKE PROTEIN"/>
    <property type="match status" value="1"/>
</dbReference>
<dbReference type="GO" id="GO:0019867">
    <property type="term" value="C:outer membrane"/>
    <property type="evidence" value="ECO:0007669"/>
    <property type="project" value="InterPro"/>
</dbReference>
<feature type="signal peptide" evidence="2">
    <location>
        <begin position="1"/>
        <end position="39"/>
    </location>
</feature>
<dbReference type="InterPro" id="IPR005546">
    <property type="entry name" value="Autotransporte_beta"/>
</dbReference>
<gene>
    <name evidence="4" type="primary">flu</name>
    <name evidence="4" type="ORF">BHE75_03214</name>
</gene>
<dbReference type="PROSITE" id="PS51208">
    <property type="entry name" value="AUTOTRANSPORTER"/>
    <property type="match status" value="1"/>
</dbReference>
<dbReference type="RefSeq" id="WP_070934426.1">
    <property type="nucleotide sequence ID" value="NZ_MIPT01000001.1"/>
</dbReference>
<organism evidence="4 5">
    <name type="scientific">Edaphosphingomonas haloaromaticamans</name>
    <dbReference type="NCBI Taxonomy" id="653954"/>
    <lineage>
        <taxon>Bacteria</taxon>
        <taxon>Pseudomonadati</taxon>
        <taxon>Pseudomonadota</taxon>
        <taxon>Alphaproteobacteria</taxon>
        <taxon>Sphingomonadales</taxon>
        <taxon>Rhizorhabdaceae</taxon>
        <taxon>Edaphosphingomonas</taxon>
    </lineage>
</organism>
<dbReference type="SMART" id="SM00869">
    <property type="entry name" value="Autotransporter"/>
    <property type="match status" value="1"/>
</dbReference>
<name>A0A1S1HG04_9SPHN</name>
<protein>
    <submittedName>
        <fullName evidence="4">Antigen 43</fullName>
    </submittedName>
</protein>
<sequence>MRCAGSRLVPQPSGGPGHRAGLSLAAGLALITAPSASWAACTGTTVITCTGTTNQRVGNGPGQADGTSVTIAANARLNGRSDNAISLRDNATITLQNNARVTNSATGNGNGQYGAGLNTIEFRSNGTLTIGTGASVEALGDQTRGEPINVMGAGNSIINRGSIISTNGAAIWFEDTVVGSGNRIDNYGTITTRVSASANVIGNNGTSDVTFINRTGGRVEGSLSFAGGNDSLTLEAGSTITGSFNGGGGTNTLTLSGGAGSSDSLSGDIRNFQTLTKSGEGRWTLTGAVGANGGNAALQVLVNQGTLALTGNNQNFNGSVTVASAGILEARAQSLPLTITDNGLVRFVQDSDGAYSGVISGSGSVEKTLGGTLTLAGTSSYSGGTTINAGTVRISSNANLGAPTGGLVLNGGTLASTANITTARATTIGAAGGALAPDAGTTLTHNGAITGPGTLTKQGGGTLVLTAVNGYQGGTNIAAGTLQIGADANLGAAGTGLTFNGGTLRTTTTMATARGAVINAAGGTLETQGNTTLTYDGLISGAGALGKSGAGTLVLTAANQYAGGTKVTGGVVQITSDTNLGAAGGALTLDGGTLRTGTDITIGRAGVMGAAGGTFDTTAGTLTYEGVISGNGGLTATGAGGNLVLTGANSYRGATTVDAGYLIVNGDQTQATGLTTVGNGARLSGKGIIGGSVQVGNGGIFAPGSEPFTPATLTINGDLAFSNNSNIFYDIQDTAVGGSLNDLTIVKGNLTLDGVINVHDQGQDLGPGVYRIINYSGTLIDNGLEIGQYQSAPGTSGRPLDNFSVQTAIPGQVNLINTTGLSLNYWDGRDGPKNNGAINGGDGQWVRAGEAATSNWTDADGGVNAPWSDGQFAIFQGSSGIVTISHQDGAVTASGMQFDVDGYILNGEALLLVDSSAAPGEATIRVGNGGAAGMTATINAQLTGDVLLRKTDAGTLVLNGVNTYTGGTRIEGGVIQIASDQALGVVSGSLTLDSGTIRTMASMSASRDAVLNSGGGTVDVFGATTLTLNNAITGVGALTKAGDGTLQLLAGNSYAGGTTISAGKLQLGNGGTTGSILGDVINNAAFAVNRSDTLTFGGTISGTGRFEQAGTGTTILTADNRYTGGTTISAGALQLGNGGLSGGITGDIVNNGTLVFNRGDMTRASALTLDGVISGTGGLVDIGSGITVLTGNNSYKGTTDIRSGYLFVNGDQSEATGLTTVAANARLSGHGTIGGNVQVADNGILAPGYEPFTPATLTINGDLVLSDNSNLFYNIGDTSVGGRLNDLTIVHGNLTLDGVINVLDQQQNLGAGVYRIINYDGDLIDRGLRIGTYMSDPDTPSGRPFEGFSVQTSIRGQVNLINTTGVSLNYWDGADGPKNDGIVQGGDGRWVKAGPASTSNWTDPDGRINAPWADGQFAVFVRSAGTVTIDHADGQVTASGMQFGVDGYVLDGAALTLVGSSDAPGVATIRVGDGTTGGAGMTATINAELTGAVQVRKTDAGTLVLNGVNTYTGGTLIEGGVIEISNDASLGAASGALTLDGGTIRVAQDIVAGHAAILGANGGTIETQTAGGTATTLDIGSAITGNGALTKAGSGILRLTADSSYTGGTTISAGTLQLGNGGTTGSILGDIVDNGVLAVNRSNDLTLSGIISGSGSLEQAGTGRTVVTAENTYTGGTTISAGTLQIGDGGTTGHIVGDILNNGTLIVNRSDTKLTPGKISGTGNLIQAGSGTLVLQADNDYTGGTSIALGILQLGDGGTSGSIVGDVENDSILAFNRSDTHIFAGSIAGTGELRQIGTGTTILTGASGYRGGTFIQQGTLQIGDGGTTGSIVGDVFNDGTIAIDRQDDLTYIGSIVGTGSAIKRGGGTLTLTGNSTYTGGTTIEEGVLRLGDGGTSGSILGDIADNGRLVIDRSDALLLTGTISGSGSFEQAGTGRTILQADNSYTGGTTISGGVLEIGNGGTTGSVLGDIVDNATLIMNRADTVSLDGTVSGTGQLIQDGLGTLILTGTNSYEGGTAIEAGVLQISSDANLGAASGGLRMADATLRTTADIDTDRATVLAQGGGVFDVVTGTTLAHGGDIQGAGGLTKIGGGTLRLDGTNGYKGPTNVSAGTLLVDGDQSEATERTTVASGATLGGGGTIGGSVDILSGGILAPGGANGPGTLTINGGLNLASGTILNYDFGAADVPGGPLNDLAVVKGDLVLDGTINISVPAGGRFTAGVYRVFDYAGALINNGLDIGIIPANGYFVQTSVANEVNLVVTDGLTFRFWDGDAGPKNDGAINGGNGVWQHVTGNDNWTDEGGTPNAGFTDSAFAVFQGDAGTVTVDASLGAINVSGMQFTTDGYVIGGDPIRLAGSTNTIIRVGDGTTNGIGMTTTIASVLTGDSTLAKTDVGILILQGANDYTGGTTVAAGALYVDGNQGAANGPTSVSANATLGGAGTIGGSVTLADGAILTPGSLGAAPGMLTIGGDLALAAGSTLDYSFGQAGVVGGPFNDLTVVGGNVTLDGAIDVTLTPGGALDPGVYRVISYGGALVDNGLAIGSTPSPGFVVQTSVAKQVNLVNTSGLTLNYWDGAAGGRNDGAITGGDGVWQNRDGNDNWTTVSGTPNAPFADASFAVFMGQGGTVTVDGGLGPIAVSGMQFAVGGYAIEGDAVDLVGNNAVIRVGDGTAAGAQMVATIDSVLGGTASLAKSDLGTLILTAANNYTGGTAINGGVIEIASDGNLGAAAGALSFNGGTLRTTADIVSNRATTLGLAGGTLETAAGTSLTFAGAISGGGGLTKAGGGTLLLTADNGYAGGTTIAAGTLQLGNGGASGAIQGDIANNGTLVVDRSGRLVLGGVISGTGAFVQAGTGTTVLTGANSYAGPTTISSGTLLVNGDQSAATGATSVAAGATLGGTGAVGGNVTIAGAGMLAPGDGGVGTLTINGDLALGSGSSLKYDFGQANVVGGPLNDLTVVKGDLVLDGTIDVALAPGGSIDPGIYRVISYAGDLTNAGLEIGAMPSPGFLVQTSIAHQVNLVNTAGLTLDFWDGAAGPKNDGVINGGDGVWQASGNDNWTTASGTPNAPFQDAAFAVFQGTAGAVTVDTSLGPVNVSGMQFATDGYGIEEGSINLVGAGLATIRVGDGTADGAGMTATIGSVLAGSAGLAKTDLGTLILSGQNSYAGGTAINGGVLQISGDANLGAAGGALAINGATLRTTADLSSSRATTLGAAGGTIETAGGTTFALDGTVGGDGGLTKIGEGTLTLGGANGYAGGTLVNAGTLRISGDANLGAAAGGLTLDGGTLNTTADIATARAFTLAAAGGTIDTAGGTALTLQSALSGPGALAKAGEGTLILLADNDYAGPTNILAGTLAVGDADHEGASITSAVTVGAGGTLGGYGTVNGAVDNRGTIAVADAVARFTAAGPGQFTINGTLTNAGLADLAGANAGNRLIVSSYVGQGGILHLNSVLEGDASPTDQLVIAGGTATGSTGIRITNAGGLGAATPGNGIEVVVAAGGATTAATAFALDGRAIAGPYEYKLFRGGRDGSDPESWFLRSELEDGPPEPPLYRPEVPTYTVTPSMALMYGRDLLGTLHDRVGDEAPLLDGAGRGGAASGVWGRFMAQRDKWDAEPGGVYNEGPAFRANVRAFQVGVDLWRGGTPGKSLTVAGLYGAVGWNEGIVKDHDLSYAGQVKFDAYTVAGYATHYGPGGWYVDGVVQATWYKVRAGSVSPDDMKTDGTGIAVSLETGYPVRLGGGFSIEPQAQLIYQHLDLDDSADMAADVQFDKAEALTGRMGLRLLHNGERPGRDGPRPIATWLRANVWREFNADPRTSFSSEDGPVPFRSNIKATWTEFGAGVSTEVTRGATLFGSGSWQTAFGQETKSWGLRAGLRFNW</sequence>
<dbReference type="NCBIfam" id="TIGR01414">
    <property type="entry name" value="autotrans_barl"/>
    <property type="match status" value="1"/>
</dbReference>
<dbReference type="InterPro" id="IPR006315">
    <property type="entry name" value="OM_autotransptr_brl_dom"/>
</dbReference>
<dbReference type="InterPro" id="IPR036709">
    <property type="entry name" value="Autotransporte_beta_dom_sf"/>
</dbReference>
<evidence type="ECO:0000313" key="5">
    <source>
        <dbReference type="Proteomes" id="UP000179467"/>
    </source>
</evidence>
<dbReference type="Pfam" id="PF12951">
    <property type="entry name" value="PATR"/>
    <property type="match status" value="25"/>
</dbReference>
<evidence type="ECO:0000256" key="1">
    <source>
        <dbReference type="ARBA" id="ARBA00022729"/>
    </source>
</evidence>
<proteinExistence type="predicted"/>
<reference evidence="4 5" key="1">
    <citation type="submission" date="2016-09" db="EMBL/GenBank/DDBJ databases">
        <title>Metabolic pathway, cell adaptation mechanisms and a novel monoxygenase revealed through proteogenomic-transcription analysis of a Sphingomonas haloaromaticamans strain degrading the fungicide ortho-phenylphenol.</title>
        <authorList>
            <person name="Perruchon C."/>
            <person name="Papadopoulou E.S."/>
            <person name="Rousidou C."/>
            <person name="Vasileiadis S."/>
            <person name="Tanou G."/>
            <person name="Amoutzias G."/>
            <person name="Molassiotis A."/>
            <person name="Karpouzas D.G."/>
        </authorList>
    </citation>
    <scope>NUCLEOTIDE SEQUENCE [LARGE SCALE GENOMIC DNA]</scope>
    <source>
        <strain evidence="4 5">P3</strain>
    </source>
</reference>
<accession>A0A1S1HG04</accession>
<evidence type="ECO:0000256" key="2">
    <source>
        <dbReference type="SAM" id="SignalP"/>
    </source>
</evidence>
<dbReference type="SUPFAM" id="SSF51126">
    <property type="entry name" value="Pectin lyase-like"/>
    <property type="match status" value="11"/>
</dbReference>
<dbReference type="InterPro" id="IPR011050">
    <property type="entry name" value="Pectin_lyase_fold/virulence"/>
</dbReference>
<feature type="chain" id="PRO_5010291066" evidence="2">
    <location>
        <begin position="40"/>
        <end position="3876"/>
    </location>
</feature>
<dbReference type="Gene3D" id="2.160.20.20">
    <property type="match status" value="7"/>
</dbReference>
<dbReference type="InterPro" id="IPR051551">
    <property type="entry name" value="Autotransporter_adhesion"/>
</dbReference>